<comment type="caution">
    <text evidence="1">The sequence shown here is derived from an EMBL/GenBank/DDBJ whole genome shotgun (WGS) entry which is preliminary data.</text>
</comment>
<protein>
    <submittedName>
        <fullName evidence="1">Uncharacterized protein</fullName>
    </submittedName>
</protein>
<name>X0UQH1_9ZZZZ</name>
<proteinExistence type="predicted"/>
<dbReference type="AlphaFoldDB" id="X0UQH1"/>
<accession>X0UQH1</accession>
<dbReference type="EMBL" id="BARS01020505">
    <property type="protein sequence ID" value="GAG08074.1"/>
    <property type="molecule type" value="Genomic_DNA"/>
</dbReference>
<reference evidence="1" key="1">
    <citation type="journal article" date="2014" name="Front. Microbiol.">
        <title>High frequency of phylogenetically diverse reductive dehalogenase-homologous genes in deep subseafloor sedimentary metagenomes.</title>
        <authorList>
            <person name="Kawai M."/>
            <person name="Futagami T."/>
            <person name="Toyoda A."/>
            <person name="Takaki Y."/>
            <person name="Nishi S."/>
            <person name="Hori S."/>
            <person name="Arai W."/>
            <person name="Tsubouchi T."/>
            <person name="Morono Y."/>
            <person name="Uchiyama I."/>
            <person name="Ito T."/>
            <person name="Fujiyama A."/>
            <person name="Inagaki F."/>
            <person name="Takami H."/>
        </authorList>
    </citation>
    <scope>NUCLEOTIDE SEQUENCE</scope>
    <source>
        <strain evidence="1">Expedition CK06-06</strain>
    </source>
</reference>
<organism evidence="1">
    <name type="scientific">marine sediment metagenome</name>
    <dbReference type="NCBI Taxonomy" id="412755"/>
    <lineage>
        <taxon>unclassified sequences</taxon>
        <taxon>metagenomes</taxon>
        <taxon>ecological metagenomes</taxon>
    </lineage>
</organism>
<gene>
    <name evidence="1" type="ORF">S01H1_33056</name>
</gene>
<evidence type="ECO:0000313" key="1">
    <source>
        <dbReference type="EMBL" id="GAG08074.1"/>
    </source>
</evidence>
<sequence length="187" mass="21482">GSYMRQAVKRDMDDSAYDFKRVVWPVIKNHCGGQCVVIEGSQATGMDRSFDTLAGVDTWCVDRDKQVISGIASRIQWGLRVWRTFTVRKSRSSGARTEFRKRLDSLEAGTLYPTFSVHAYVTRRKTGDLIAAAVIDTRELYRHVAENVCKIQVNPYDHNEFFVVPWDAFDSKSTLRVFDDETRDYLP</sequence>
<feature type="non-terminal residue" evidence="1">
    <location>
        <position position="1"/>
    </location>
</feature>